<evidence type="ECO:0000256" key="1">
    <source>
        <dbReference type="SAM" id="MobiDB-lite"/>
    </source>
</evidence>
<name>A0A9P6FWY2_9FUNG</name>
<dbReference type="EMBL" id="JAABOA010000795">
    <property type="protein sequence ID" value="KAF9583153.1"/>
    <property type="molecule type" value="Genomic_DNA"/>
</dbReference>
<evidence type="ECO:0000313" key="3">
    <source>
        <dbReference type="Proteomes" id="UP000780801"/>
    </source>
</evidence>
<dbReference type="AlphaFoldDB" id="A0A9P6FWY2"/>
<reference evidence="2" key="1">
    <citation type="journal article" date="2020" name="Fungal Divers.">
        <title>Resolving the Mortierellaceae phylogeny through synthesis of multi-gene phylogenetics and phylogenomics.</title>
        <authorList>
            <person name="Vandepol N."/>
            <person name="Liber J."/>
            <person name="Desiro A."/>
            <person name="Na H."/>
            <person name="Kennedy M."/>
            <person name="Barry K."/>
            <person name="Grigoriev I.V."/>
            <person name="Miller A.N."/>
            <person name="O'Donnell K."/>
            <person name="Stajich J.E."/>
            <person name="Bonito G."/>
        </authorList>
    </citation>
    <scope>NUCLEOTIDE SEQUENCE</scope>
    <source>
        <strain evidence="2">KOD1015</strain>
    </source>
</reference>
<proteinExistence type="predicted"/>
<dbReference type="OrthoDB" id="10250130at2759"/>
<gene>
    <name evidence="2" type="ORF">BGW38_010137</name>
</gene>
<dbReference type="Proteomes" id="UP000780801">
    <property type="component" value="Unassembled WGS sequence"/>
</dbReference>
<feature type="compositionally biased region" description="Acidic residues" evidence="1">
    <location>
        <begin position="61"/>
        <end position="78"/>
    </location>
</feature>
<feature type="region of interest" description="Disordered" evidence="1">
    <location>
        <begin position="1"/>
        <end position="83"/>
    </location>
</feature>
<keyword evidence="3" id="KW-1185">Reference proteome</keyword>
<evidence type="ECO:0000313" key="2">
    <source>
        <dbReference type="EMBL" id="KAF9583153.1"/>
    </source>
</evidence>
<sequence>MKAQDAWRLAETQSPDSDAESMDGSEPEFDVEDDFGFEHADMNDNDPVSETESMGEHGDYLESDEEWDGQNNVEENDGGETLGAQIESDPQQALLIQDSDGPIHQNPSKANTSGSQNAMIESNHRAADGTWAISDEYESTTNRIACGMTSGSASGSASGSFGGTTSELSTFAEPQFQVNMQSDLEPMRFHKDKQLLIREKMDLDHVPDAHLQLQQQQYQQSQQQNQQQQLLPRQYAMSGTGNNQPSKRSGFGRRSLPKLKLILDNDQETCFNELLRWIYTDDGPRWLATFTEDNYKAIIKTVSQLRLFKISVLALLLEFESRTDPSKGLQGLAEEIFFRVKWRNA</sequence>
<comment type="caution">
    <text evidence="2">The sequence shown here is derived from an EMBL/GenBank/DDBJ whole genome shotgun (WGS) entry which is preliminary data.</text>
</comment>
<protein>
    <submittedName>
        <fullName evidence="2">Uncharacterized protein</fullName>
    </submittedName>
</protein>
<organism evidence="2 3">
    <name type="scientific">Lunasporangiospora selenospora</name>
    <dbReference type="NCBI Taxonomy" id="979761"/>
    <lineage>
        <taxon>Eukaryota</taxon>
        <taxon>Fungi</taxon>
        <taxon>Fungi incertae sedis</taxon>
        <taxon>Mucoromycota</taxon>
        <taxon>Mortierellomycotina</taxon>
        <taxon>Mortierellomycetes</taxon>
        <taxon>Mortierellales</taxon>
        <taxon>Mortierellaceae</taxon>
        <taxon>Lunasporangiospora</taxon>
    </lineage>
</organism>
<feature type="compositionally biased region" description="Acidic residues" evidence="1">
    <location>
        <begin position="17"/>
        <end position="35"/>
    </location>
</feature>
<accession>A0A9P6FWY2</accession>